<dbReference type="InterPro" id="IPR000073">
    <property type="entry name" value="AB_hydrolase_1"/>
</dbReference>
<dbReference type="Pfam" id="PF00561">
    <property type="entry name" value="Abhydrolase_1"/>
    <property type="match status" value="1"/>
</dbReference>
<dbReference type="AlphaFoldDB" id="A0A398CGG8"/>
<dbReference type="RefSeq" id="WP_119150357.1">
    <property type="nucleotide sequence ID" value="NZ_JBHSOV010000028.1"/>
</dbReference>
<dbReference type="Gene3D" id="3.40.50.1820">
    <property type="entry name" value="alpha/beta hydrolase"/>
    <property type="match status" value="1"/>
</dbReference>
<gene>
    <name evidence="3" type="ORF">D3H35_16480</name>
</gene>
<accession>A0A398CGG8</accession>
<dbReference type="OrthoDB" id="9776685at2"/>
<organism evidence="3 4">
    <name type="scientific">Cohnella faecalis</name>
    <dbReference type="NCBI Taxonomy" id="2315694"/>
    <lineage>
        <taxon>Bacteria</taxon>
        <taxon>Bacillati</taxon>
        <taxon>Bacillota</taxon>
        <taxon>Bacilli</taxon>
        <taxon>Bacillales</taxon>
        <taxon>Paenibacillaceae</taxon>
        <taxon>Cohnella</taxon>
    </lineage>
</organism>
<keyword evidence="1" id="KW-0472">Membrane</keyword>
<keyword evidence="1" id="KW-0812">Transmembrane</keyword>
<evidence type="ECO:0000256" key="1">
    <source>
        <dbReference type="SAM" id="Phobius"/>
    </source>
</evidence>
<evidence type="ECO:0000259" key="2">
    <source>
        <dbReference type="Pfam" id="PF00561"/>
    </source>
</evidence>
<dbReference type="Proteomes" id="UP000266340">
    <property type="component" value="Unassembled WGS sequence"/>
</dbReference>
<evidence type="ECO:0000313" key="3">
    <source>
        <dbReference type="EMBL" id="RIE02316.1"/>
    </source>
</evidence>
<comment type="caution">
    <text evidence="3">The sequence shown here is derived from an EMBL/GenBank/DDBJ whole genome shotgun (WGS) entry which is preliminary data.</text>
</comment>
<proteinExistence type="predicted"/>
<reference evidence="3 4" key="1">
    <citation type="submission" date="2018-09" db="EMBL/GenBank/DDBJ databases">
        <title>Cohnella cavernae sp. nov., isolated from a karst cave.</title>
        <authorList>
            <person name="Zhu H."/>
        </authorList>
    </citation>
    <scope>NUCLEOTIDE SEQUENCE [LARGE SCALE GENOMIC DNA]</scope>
    <source>
        <strain evidence="3 4">K2E09-144</strain>
    </source>
</reference>
<feature type="domain" description="AB hydrolase-1" evidence="2">
    <location>
        <begin position="108"/>
        <end position="214"/>
    </location>
</feature>
<dbReference type="EMBL" id="QXJM01000039">
    <property type="protein sequence ID" value="RIE02316.1"/>
    <property type="molecule type" value="Genomic_DNA"/>
</dbReference>
<dbReference type="PANTHER" id="PTHR12277">
    <property type="entry name" value="ALPHA/BETA HYDROLASE DOMAIN-CONTAINING PROTEIN"/>
    <property type="match status" value="1"/>
</dbReference>
<keyword evidence="3" id="KW-0378">Hydrolase</keyword>
<evidence type="ECO:0000313" key="4">
    <source>
        <dbReference type="Proteomes" id="UP000266340"/>
    </source>
</evidence>
<name>A0A398CGG8_9BACL</name>
<sequence length="342" mass="37739">MTTLPISLPLAGAAPLATPSVPTERSFLHRASRIALYVSLSIVSLLVLLFVAFHAYIAWSLSHPKVASLAANPFSAKNLEYSDIIFASSDGSMNLDGWWVPSKDSRKTVVLSHGYGANREESWVPMYDLADFLHGLEYNVLMFDYGFASASHRMAATGGRLESLQLLGAIQYARDAGSDEIVVWGFSMGAGTALQAALRHAPVDAMILDSTFLPDENTIYHNMRNQISIPKYPSVDLIRWFFPIMSGGTKLDQIPAEEAQQTAFDFPIFLIHGTADEKAPVYLSENVAKAQKNPDSRLWVVPDALHEMIFRMHPEEYTARTTDFLSHVHAAYLAKAAQPHVA</sequence>
<dbReference type="PANTHER" id="PTHR12277:SF81">
    <property type="entry name" value="PROTEIN ABHD13"/>
    <property type="match status" value="1"/>
</dbReference>
<keyword evidence="1" id="KW-1133">Transmembrane helix</keyword>
<protein>
    <submittedName>
        <fullName evidence="3">Alpha/beta fold hydrolase</fullName>
    </submittedName>
</protein>
<dbReference type="SUPFAM" id="SSF53474">
    <property type="entry name" value="alpha/beta-Hydrolases"/>
    <property type="match status" value="1"/>
</dbReference>
<dbReference type="InterPro" id="IPR029058">
    <property type="entry name" value="AB_hydrolase_fold"/>
</dbReference>
<keyword evidence="4" id="KW-1185">Reference proteome</keyword>
<feature type="transmembrane region" description="Helical" evidence="1">
    <location>
        <begin position="35"/>
        <end position="59"/>
    </location>
</feature>
<dbReference type="GO" id="GO:0016787">
    <property type="term" value="F:hydrolase activity"/>
    <property type="evidence" value="ECO:0007669"/>
    <property type="project" value="UniProtKB-KW"/>
</dbReference>